<feature type="non-terminal residue" evidence="1">
    <location>
        <position position="1"/>
    </location>
</feature>
<feature type="non-terminal residue" evidence="1">
    <location>
        <position position="32"/>
    </location>
</feature>
<name>A0A382RKP8_9ZZZZ</name>
<dbReference type="AlphaFoldDB" id="A0A382RKP8"/>
<proteinExistence type="predicted"/>
<organism evidence="1">
    <name type="scientific">marine metagenome</name>
    <dbReference type="NCBI Taxonomy" id="408172"/>
    <lineage>
        <taxon>unclassified sequences</taxon>
        <taxon>metagenomes</taxon>
        <taxon>ecological metagenomes</taxon>
    </lineage>
</organism>
<dbReference type="SUPFAM" id="SSF103491">
    <property type="entry name" value="Preprotein translocase SecY subunit"/>
    <property type="match status" value="1"/>
</dbReference>
<protein>
    <submittedName>
        <fullName evidence="1">Uncharacterized protein</fullName>
    </submittedName>
</protein>
<dbReference type="EMBL" id="UINC01122179">
    <property type="protein sequence ID" value="SVC97832.1"/>
    <property type="molecule type" value="Genomic_DNA"/>
</dbReference>
<accession>A0A382RKP8</accession>
<gene>
    <name evidence="1" type="ORF">METZ01_LOCUS350686</name>
</gene>
<dbReference type="Gene3D" id="1.10.3370.10">
    <property type="entry name" value="SecY subunit domain"/>
    <property type="match status" value="1"/>
</dbReference>
<evidence type="ECO:0000313" key="1">
    <source>
        <dbReference type="EMBL" id="SVC97832.1"/>
    </source>
</evidence>
<sequence length="32" mass="3482">VLYTFGLLAVFRIGANIPIPGVNSDAILEFFN</sequence>
<dbReference type="InterPro" id="IPR023201">
    <property type="entry name" value="SecY_dom_sf"/>
</dbReference>
<reference evidence="1" key="1">
    <citation type="submission" date="2018-05" db="EMBL/GenBank/DDBJ databases">
        <authorList>
            <person name="Lanie J.A."/>
            <person name="Ng W.-L."/>
            <person name="Kazmierczak K.M."/>
            <person name="Andrzejewski T.M."/>
            <person name="Davidsen T.M."/>
            <person name="Wayne K.J."/>
            <person name="Tettelin H."/>
            <person name="Glass J.I."/>
            <person name="Rusch D."/>
            <person name="Podicherti R."/>
            <person name="Tsui H.-C.T."/>
            <person name="Winkler M.E."/>
        </authorList>
    </citation>
    <scope>NUCLEOTIDE SEQUENCE</scope>
</reference>